<evidence type="ECO:0000313" key="9">
    <source>
        <dbReference type="Proteomes" id="UP000292695"/>
    </source>
</evidence>
<proteinExistence type="predicted"/>
<feature type="transmembrane region" description="Helical" evidence="6">
    <location>
        <begin position="339"/>
        <end position="368"/>
    </location>
</feature>
<dbReference type="CDD" id="cd17324">
    <property type="entry name" value="MFS_NepI_like"/>
    <property type="match status" value="1"/>
</dbReference>
<comment type="subcellular location">
    <subcellularLocation>
        <location evidence="1">Cell membrane</location>
        <topology evidence="1">Multi-pass membrane protein</topology>
    </subcellularLocation>
</comment>
<feature type="domain" description="Major facilitator superfamily (MFS) profile" evidence="7">
    <location>
        <begin position="19"/>
        <end position="396"/>
    </location>
</feature>
<evidence type="ECO:0000256" key="5">
    <source>
        <dbReference type="ARBA" id="ARBA00023136"/>
    </source>
</evidence>
<dbReference type="RefSeq" id="WP_131293642.1">
    <property type="nucleotide sequence ID" value="NZ_SJKA01000011.1"/>
</dbReference>
<feature type="transmembrane region" description="Helical" evidence="6">
    <location>
        <begin position="114"/>
        <end position="134"/>
    </location>
</feature>
<evidence type="ECO:0000256" key="3">
    <source>
        <dbReference type="ARBA" id="ARBA00022692"/>
    </source>
</evidence>
<evidence type="ECO:0000256" key="4">
    <source>
        <dbReference type="ARBA" id="ARBA00022989"/>
    </source>
</evidence>
<dbReference type="InterPro" id="IPR036259">
    <property type="entry name" value="MFS_trans_sf"/>
</dbReference>
<feature type="transmembrane region" description="Helical" evidence="6">
    <location>
        <begin position="146"/>
        <end position="166"/>
    </location>
</feature>
<dbReference type="PANTHER" id="PTHR43124">
    <property type="entry name" value="PURINE EFFLUX PUMP PBUE"/>
    <property type="match status" value="1"/>
</dbReference>
<keyword evidence="2" id="KW-1003">Cell membrane</keyword>
<dbReference type="InterPro" id="IPR020846">
    <property type="entry name" value="MFS_dom"/>
</dbReference>
<feature type="transmembrane region" description="Helical" evidence="6">
    <location>
        <begin position="20"/>
        <end position="44"/>
    </location>
</feature>
<dbReference type="EMBL" id="SJKA01000011">
    <property type="protein sequence ID" value="TCC28801.1"/>
    <property type="molecule type" value="Genomic_DNA"/>
</dbReference>
<dbReference type="Proteomes" id="UP000292695">
    <property type="component" value="Unassembled WGS sequence"/>
</dbReference>
<dbReference type="PROSITE" id="PS50850">
    <property type="entry name" value="MFS"/>
    <property type="match status" value="1"/>
</dbReference>
<feature type="transmembrane region" description="Helical" evidence="6">
    <location>
        <begin position="86"/>
        <end position="108"/>
    </location>
</feature>
<feature type="transmembrane region" description="Helical" evidence="6">
    <location>
        <begin position="245"/>
        <end position="267"/>
    </location>
</feature>
<dbReference type="InterPro" id="IPR011701">
    <property type="entry name" value="MFS"/>
</dbReference>
<dbReference type="SUPFAM" id="SSF103473">
    <property type="entry name" value="MFS general substrate transporter"/>
    <property type="match status" value="1"/>
</dbReference>
<keyword evidence="3 6" id="KW-0812">Transmembrane</keyword>
<dbReference type="PANTHER" id="PTHR43124:SF10">
    <property type="entry name" value="PURINE EFFLUX PUMP PBUE"/>
    <property type="match status" value="1"/>
</dbReference>
<evidence type="ECO:0000256" key="1">
    <source>
        <dbReference type="ARBA" id="ARBA00004651"/>
    </source>
</evidence>
<comment type="caution">
    <text evidence="8">The sequence shown here is derived from an EMBL/GenBank/DDBJ whole genome shotgun (WGS) entry which is preliminary data.</text>
</comment>
<protein>
    <submittedName>
        <fullName evidence="8">MFS transporter</fullName>
    </submittedName>
</protein>
<feature type="transmembrane region" description="Helical" evidence="6">
    <location>
        <begin position="306"/>
        <end position="327"/>
    </location>
</feature>
<keyword evidence="5 6" id="KW-0472">Membrane</keyword>
<feature type="transmembrane region" description="Helical" evidence="6">
    <location>
        <begin position="279"/>
        <end position="300"/>
    </location>
</feature>
<name>A0A4R0I7D1_9ACTN</name>
<dbReference type="AlphaFoldDB" id="A0A4R0I7D1"/>
<reference evidence="8 9" key="1">
    <citation type="submission" date="2019-02" db="EMBL/GenBank/DDBJ databases">
        <title>Kribbella capetownensis sp. nov. and Kribbella speibonae sp. nov., isolated from soil.</title>
        <authorList>
            <person name="Curtis S.M."/>
            <person name="Norton I."/>
            <person name="Everest G.J."/>
            <person name="Meyers P.R."/>
        </authorList>
    </citation>
    <scope>NUCLEOTIDE SEQUENCE [LARGE SCALE GENOMIC DNA]</scope>
    <source>
        <strain evidence="8 9">DSM 27082</strain>
    </source>
</reference>
<dbReference type="InterPro" id="IPR050189">
    <property type="entry name" value="MFS_Efflux_Transporters"/>
</dbReference>
<sequence length="396" mass="40241">MTDTCAADRVEEQQFSYRPLVWLAVATFSMGIDGYVLTGLLPTIAADLHVSVAAAGQLMSAFALTAVFAGPVLGTVTSRWERRTTIAAALAVFVLGNLVVGLATTYPIAFAGRVVAALGACLLNAAVSGYVIAVTPVRHRGKALSFVLGGLLTATALGVPVGLVVGQSSWRYPMILVAVMGTIALAGILRGLPRRQLPHGRLTDQLRPLGRQRLLGSLLVTTGILAGSFTCFTYAVLILGPSFPAGWMIIAIMFGYGVTSALGNAITGRLADRFPAPRVLTVVLIVLLLNSILGMGGLLLTSATALAVVGVSWFFLQGAGNGGAAVPQQVRLGGLAPESAAIVMALNGSAISLGSALGSAVGGIALTAGTAPSGLLGLAAGILAATLVLHLIVSRP</sequence>
<feature type="transmembrane region" description="Helical" evidence="6">
    <location>
        <begin position="214"/>
        <end position="239"/>
    </location>
</feature>
<dbReference type="Pfam" id="PF07690">
    <property type="entry name" value="MFS_1"/>
    <property type="match status" value="1"/>
</dbReference>
<feature type="transmembrane region" description="Helical" evidence="6">
    <location>
        <begin position="172"/>
        <end position="193"/>
    </location>
</feature>
<evidence type="ECO:0000256" key="6">
    <source>
        <dbReference type="SAM" id="Phobius"/>
    </source>
</evidence>
<keyword evidence="9" id="KW-1185">Reference proteome</keyword>
<gene>
    <name evidence="8" type="ORF">E0H50_28730</name>
</gene>
<dbReference type="OrthoDB" id="2810795at2"/>
<feature type="transmembrane region" description="Helical" evidence="6">
    <location>
        <begin position="50"/>
        <end position="74"/>
    </location>
</feature>
<dbReference type="Gene3D" id="1.20.1250.20">
    <property type="entry name" value="MFS general substrate transporter like domains"/>
    <property type="match status" value="1"/>
</dbReference>
<evidence type="ECO:0000259" key="7">
    <source>
        <dbReference type="PROSITE" id="PS50850"/>
    </source>
</evidence>
<feature type="transmembrane region" description="Helical" evidence="6">
    <location>
        <begin position="374"/>
        <end position="393"/>
    </location>
</feature>
<dbReference type="GO" id="GO:0022857">
    <property type="term" value="F:transmembrane transporter activity"/>
    <property type="evidence" value="ECO:0007669"/>
    <property type="project" value="InterPro"/>
</dbReference>
<dbReference type="GO" id="GO:0005886">
    <property type="term" value="C:plasma membrane"/>
    <property type="evidence" value="ECO:0007669"/>
    <property type="project" value="UniProtKB-SubCell"/>
</dbReference>
<keyword evidence="4 6" id="KW-1133">Transmembrane helix</keyword>
<accession>A0A4R0I7D1</accession>
<evidence type="ECO:0000313" key="8">
    <source>
        <dbReference type="EMBL" id="TCC28801.1"/>
    </source>
</evidence>
<evidence type="ECO:0000256" key="2">
    <source>
        <dbReference type="ARBA" id="ARBA00022475"/>
    </source>
</evidence>
<organism evidence="8 9">
    <name type="scientific">Kribbella sindirgiensis</name>
    <dbReference type="NCBI Taxonomy" id="1124744"/>
    <lineage>
        <taxon>Bacteria</taxon>
        <taxon>Bacillati</taxon>
        <taxon>Actinomycetota</taxon>
        <taxon>Actinomycetes</taxon>
        <taxon>Propionibacteriales</taxon>
        <taxon>Kribbellaceae</taxon>
        <taxon>Kribbella</taxon>
    </lineage>
</organism>